<evidence type="ECO:0000256" key="1">
    <source>
        <dbReference type="SAM" id="MobiDB-lite"/>
    </source>
</evidence>
<proteinExistence type="predicted"/>
<dbReference type="PANTHER" id="PTHR34075">
    <property type="entry name" value="BLR3430 PROTEIN"/>
    <property type="match status" value="1"/>
</dbReference>
<dbReference type="Pfam" id="PF01796">
    <property type="entry name" value="OB_ChsH2_C"/>
    <property type="match status" value="1"/>
</dbReference>
<protein>
    <recommendedName>
        <fullName evidence="6">Zn-ribbon domain-containing OB-fold protein</fullName>
    </recommendedName>
</protein>
<evidence type="ECO:0000259" key="3">
    <source>
        <dbReference type="Pfam" id="PF12172"/>
    </source>
</evidence>
<evidence type="ECO:0008006" key="6">
    <source>
        <dbReference type="Google" id="ProtNLM"/>
    </source>
</evidence>
<keyword evidence="5" id="KW-1185">Reference proteome</keyword>
<dbReference type="InterPro" id="IPR002878">
    <property type="entry name" value="ChsH2_C"/>
</dbReference>
<sequence>MKRPAPSDLRLPPCEGPLPDVDRPLTREYWKGTRRHELLAQQCSDCGRVRWLPKPMCPRCNSFAATWVSTGTTGTVFSFIISYRGFGAYWEKRVPYVVALVEMDDEPSVRLMTDLVGCEPNEVHVGMPVSVVFDDVTEEVTLPRFGPV</sequence>
<feature type="region of interest" description="Disordered" evidence="1">
    <location>
        <begin position="1"/>
        <end position="20"/>
    </location>
</feature>
<dbReference type="InterPro" id="IPR012340">
    <property type="entry name" value="NA-bd_OB-fold"/>
</dbReference>
<evidence type="ECO:0000259" key="2">
    <source>
        <dbReference type="Pfam" id="PF01796"/>
    </source>
</evidence>
<reference evidence="4" key="1">
    <citation type="journal article" date="2014" name="Int. J. Syst. Evol. Microbiol.">
        <title>Complete genome sequence of Corynebacterium casei LMG S-19264T (=DSM 44701T), isolated from a smear-ripened cheese.</title>
        <authorList>
            <consortium name="US DOE Joint Genome Institute (JGI-PGF)"/>
            <person name="Walter F."/>
            <person name="Albersmeier A."/>
            <person name="Kalinowski J."/>
            <person name="Ruckert C."/>
        </authorList>
    </citation>
    <scope>NUCLEOTIDE SEQUENCE</scope>
    <source>
        <strain evidence="4">VKM Ac-1069</strain>
    </source>
</reference>
<evidence type="ECO:0000313" key="4">
    <source>
        <dbReference type="EMBL" id="GLL10649.1"/>
    </source>
</evidence>
<feature type="domain" description="ChsH2 rubredoxin-like zinc ribbon" evidence="3">
    <location>
        <begin position="30"/>
        <end position="62"/>
    </location>
</feature>
<dbReference type="InterPro" id="IPR052513">
    <property type="entry name" value="Thioester_dehydratase-like"/>
</dbReference>
<accession>A0A9W6NVA2</accession>
<dbReference type="Gene3D" id="6.10.30.10">
    <property type="match status" value="1"/>
</dbReference>
<dbReference type="SUPFAM" id="SSF50249">
    <property type="entry name" value="Nucleic acid-binding proteins"/>
    <property type="match status" value="1"/>
</dbReference>
<dbReference type="Proteomes" id="UP001143463">
    <property type="component" value="Unassembled WGS sequence"/>
</dbReference>
<dbReference type="PANTHER" id="PTHR34075:SF5">
    <property type="entry name" value="BLR3430 PROTEIN"/>
    <property type="match status" value="1"/>
</dbReference>
<feature type="domain" description="ChsH2 C-terminal OB-fold" evidence="2">
    <location>
        <begin position="67"/>
        <end position="134"/>
    </location>
</feature>
<evidence type="ECO:0000313" key="5">
    <source>
        <dbReference type="Proteomes" id="UP001143463"/>
    </source>
</evidence>
<gene>
    <name evidence="4" type="ORF">GCM10017577_17890</name>
</gene>
<dbReference type="AlphaFoldDB" id="A0A9W6NVA2"/>
<comment type="caution">
    <text evidence="4">The sequence shown here is derived from an EMBL/GenBank/DDBJ whole genome shotgun (WGS) entry which is preliminary data.</text>
</comment>
<dbReference type="InterPro" id="IPR022002">
    <property type="entry name" value="ChsH2_Znr"/>
</dbReference>
<dbReference type="RefSeq" id="WP_051736826.1">
    <property type="nucleotide sequence ID" value="NZ_BAAAUZ010000002.1"/>
</dbReference>
<reference evidence="4" key="2">
    <citation type="submission" date="2023-01" db="EMBL/GenBank/DDBJ databases">
        <authorList>
            <person name="Sun Q."/>
            <person name="Evtushenko L."/>
        </authorList>
    </citation>
    <scope>NUCLEOTIDE SEQUENCE</scope>
    <source>
        <strain evidence="4">VKM Ac-1069</strain>
    </source>
</reference>
<organism evidence="4 5">
    <name type="scientific">Pseudonocardia halophobica</name>
    <dbReference type="NCBI Taxonomy" id="29401"/>
    <lineage>
        <taxon>Bacteria</taxon>
        <taxon>Bacillati</taxon>
        <taxon>Actinomycetota</taxon>
        <taxon>Actinomycetes</taxon>
        <taxon>Pseudonocardiales</taxon>
        <taxon>Pseudonocardiaceae</taxon>
        <taxon>Pseudonocardia</taxon>
    </lineage>
</organism>
<name>A0A9W6NVA2_9PSEU</name>
<dbReference type="EMBL" id="BSFQ01000005">
    <property type="protein sequence ID" value="GLL10649.1"/>
    <property type="molecule type" value="Genomic_DNA"/>
</dbReference>
<dbReference type="Pfam" id="PF12172">
    <property type="entry name" value="zf-ChsH2"/>
    <property type="match status" value="1"/>
</dbReference>